<keyword evidence="4" id="KW-1185">Reference proteome</keyword>
<evidence type="ECO:0000259" key="2">
    <source>
        <dbReference type="PROSITE" id="PS51837"/>
    </source>
</evidence>
<keyword evidence="1" id="KW-0472">Membrane</keyword>
<dbReference type="Proteomes" id="UP001295684">
    <property type="component" value="Unassembled WGS sequence"/>
</dbReference>
<sequence length="110" mass="12872">MPLCHTAIETITQITDLTTTTPKYLPEQEWWIAINTYTLARLPIRVKCRYCQQIRFTKLGTTCNWRETGVLICMILLIIFCYCFIPYQCAKTRDVFHCCGNCGEKILLVR</sequence>
<name>A0AAD2CYS5_EUPCR</name>
<feature type="transmembrane region" description="Helical" evidence="1">
    <location>
        <begin position="68"/>
        <end position="87"/>
    </location>
</feature>
<dbReference type="EMBL" id="CAMPGE010016051">
    <property type="protein sequence ID" value="CAI2374630.1"/>
    <property type="molecule type" value="Genomic_DNA"/>
</dbReference>
<organism evidence="3 4">
    <name type="scientific">Euplotes crassus</name>
    <dbReference type="NCBI Taxonomy" id="5936"/>
    <lineage>
        <taxon>Eukaryota</taxon>
        <taxon>Sar</taxon>
        <taxon>Alveolata</taxon>
        <taxon>Ciliophora</taxon>
        <taxon>Intramacronucleata</taxon>
        <taxon>Spirotrichea</taxon>
        <taxon>Hypotrichia</taxon>
        <taxon>Euplotida</taxon>
        <taxon>Euplotidae</taxon>
        <taxon>Moneuplotes</taxon>
    </lineage>
</organism>
<dbReference type="SMART" id="SM00714">
    <property type="entry name" value="LITAF"/>
    <property type="match status" value="1"/>
</dbReference>
<dbReference type="PROSITE" id="PS51837">
    <property type="entry name" value="LITAF"/>
    <property type="match status" value="1"/>
</dbReference>
<evidence type="ECO:0000256" key="1">
    <source>
        <dbReference type="SAM" id="Phobius"/>
    </source>
</evidence>
<accession>A0AAD2CYS5</accession>
<dbReference type="InterPro" id="IPR006629">
    <property type="entry name" value="LITAF"/>
</dbReference>
<evidence type="ECO:0000313" key="3">
    <source>
        <dbReference type="EMBL" id="CAI2374630.1"/>
    </source>
</evidence>
<comment type="caution">
    <text evidence="3">The sequence shown here is derived from an EMBL/GenBank/DDBJ whole genome shotgun (WGS) entry which is preliminary data.</text>
</comment>
<protein>
    <recommendedName>
        <fullName evidence="2">LITAF domain-containing protein</fullName>
    </recommendedName>
</protein>
<dbReference type="Pfam" id="PF10601">
    <property type="entry name" value="zf-LITAF-like"/>
    <property type="match status" value="1"/>
</dbReference>
<dbReference type="AlphaFoldDB" id="A0AAD2CYS5"/>
<keyword evidence="1" id="KW-0812">Transmembrane</keyword>
<proteinExistence type="predicted"/>
<evidence type="ECO:0000313" key="4">
    <source>
        <dbReference type="Proteomes" id="UP001295684"/>
    </source>
</evidence>
<gene>
    <name evidence="3" type="ORF">ECRASSUSDP1_LOCUS15987</name>
</gene>
<keyword evidence="1" id="KW-1133">Transmembrane helix</keyword>
<feature type="domain" description="LITAF" evidence="2">
    <location>
        <begin position="28"/>
        <end position="110"/>
    </location>
</feature>
<reference evidence="3" key="1">
    <citation type="submission" date="2023-07" db="EMBL/GenBank/DDBJ databases">
        <authorList>
            <consortium name="AG Swart"/>
            <person name="Singh M."/>
            <person name="Singh A."/>
            <person name="Seah K."/>
            <person name="Emmerich C."/>
        </authorList>
    </citation>
    <scope>NUCLEOTIDE SEQUENCE</scope>
    <source>
        <strain evidence="3">DP1</strain>
    </source>
</reference>